<keyword evidence="4" id="KW-1185">Reference proteome</keyword>
<dbReference type="PANTHER" id="PTHR43830:SF3">
    <property type="entry name" value="PROTEIN PSP1"/>
    <property type="match status" value="1"/>
</dbReference>
<dbReference type="GO" id="GO:0005737">
    <property type="term" value="C:cytoplasm"/>
    <property type="evidence" value="ECO:0007669"/>
    <property type="project" value="TreeGrafter"/>
</dbReference>
<name>A0A7T5VFX1_9BACT</name>
<dbReference type="InterPro" id="IPR007557">
    <property type="entry name" value="PSP1_C"/>
</dbReference>
<sequence length="305" mass="34976">MEGSGGEEALCYYKIYFREQGQRFTANAHLADLIPGDRVMVRMEHGIEPATIADRSPGVPAGDRAAGYPIQRRVSEEEDEKYTLLAQLEHEAFLLCKDRIQTLHLPMHLVRVERFFNGSKIIFYFTAESRVDFRELVKVLVHEFRTRIEMRQIGVRHETQMIGGIGHCGRELCCSLFLTTFDSVSIKMAKAQDLPLNPAKISGLCNRLLCCLTYEYETYKTMKKGMPRVGRQIEFEGTVYQVTRLIPLLGQVATISSQGEERVFTEEEWRSADPVLKTTTRKNISKRGKKMKADAWKDQEEAEEK</sequence>
<gene>
    <name evidence="3" type="ORF">HP555_02050</name>
</gene>
<evidence type="ECO:0000313" key="3">
    <source>
        <dbReference type="EMBL" id="QQG66917.1"/>
    </source>
</evidence>
<feature type="compositionally biased region" description="Basic and acidic residues" evidence="1">
    <location>
        <begin position="291"/>
        <end position="305"/>
    </location>
</feature>
<evidence type="ECO:0000259" key="2">
    <source>
        <dbReference type="PROSITE" id="PS51411"/>
    </source>
</evidence>
<dbReference type="Proteomes" id="UP000596092">
    <property type="component" value="Chromosome"/>
</dbReference>
<dbReference type="KEGG" id="dog:HP555_02050"/>
<dbReference type="InterPro" id="IPR047767">
    <property type="entry name" value="PSP1-like"/>
</dbReference>
<protein>
    <recommendedName>
        <fullName evidence="2">PSP1 C-terminal domain-containing protein</fullName>
    </recommendedName>
</protein>
<dbReference type="EMBL" id="CP054140">
    <property type="protein sequence ID" value="QQG66917.1"/>
    <property type="molecule type" value="Genomic_DNA"/>
</dbReference>
<reference evidence="3 4" key="1">
    <citation type="submission" date="2020-05" db="EMBL/GenBank/DDBJ databases">
        <title>Complete genome of Desulfobulbus oligotrophicus.</title>
        <authorList>
            <person name="Podar M."/>
        </authorList>
    </citation>
    <scope>NUCLEOTIDE SEQUENCE [LARGE SCALE GENOMIC DNA]</scope>
    <source>
        <strain evidence="3 4">Prop6</strain>
    </source>
</reference>
<organism evidence="3 4">
    <name type="scientific">Desulfobulbus oligotrophicus</name>
    <dbReference type="NCBI Taxonomy" id="1909699"/>
    <lineage>
        <taxon>Bacteria</taxon>
        <taxon>Pseudomonadati</taxon>
        <taxon>Thermodesulfobacteriota</taxon>
        <taxon>Desulfobulbia</taxon>
        <taxon>Desulfobulbales</taxon>
        <taxon>Desulfobulbaceae</taxon>
        <taxon>Desulfobulbus</taxon>
    </lineage>
</organism>
<feature type="compositionally biased region" description="Basic residues" evidence="1">
    <location>
        <begin position="280"/>
        <end position="290"/>
    </location>
</feature>
<evidence type="ECO:0000313" key="4">
    <source>
        <dbReference type="Proteomes" id="UP000596092"/>
    </source>
</evidence>
<dbReference type="AlphaFoldDB" id="A0A7T5VFX1"/>
<dbReference type="PROSITE" id="PS51411">
    <property type="entry name" value="PSP1_C"/>
    <property type="match status" value="1"/>
</dbReference>
<accession>A0A7T5VFX1</accession>
<dbReference type="NCBIfam" id="NF041131">
    <property type="entry name" value="RicT_YaaT_fam"/>
    <property type="match status" value="1"/>
</dbReference>
<feature type="region of interest" description="Disordered" evidence="1">
    <location>
        <begin position="280"/>
        <end position="305"/>
    </location>
</feature>
<dbReference type="Pfam" id="PF04468">
    <property type="entry name" value="PSP1"/>
    <property type="match status" value="1"/>
</dbReference>
<evidence type="ECO:0000256" key="1">
    <source>
        <dbReference type="SAM" id="MobiDB-lite"/>
    </source>
</evidence>
<dbReference type="PANTHER" id="PTHR43830">
    <property type="entry name" value="PROTEIN PSP1"/>
    <property type="match status" value="1"/>
</dbReference>
<feature type="domain" description="PSP1 C-terminal" evidence="2">
    <location>
        <begin position="68"/>
        <end position="153"/>
    </location>
</feature>
<proteinExistence type="predicted"/>